<dbReference type="SUPFAM" id="SSF52540">
    <property type="entry name" value="P-loop containing nucleoside triphosphate hydrolases"/>
    <property type="match status" value="1"/>
</dbReference>
<dbReference type="EMBL" id="AP018786">
    <property type="protein sequence ID" value="BBF22885.1"/>
    <property type="molecule type" value="Genomic_DNA"/>
</dbReference>
<keyword evidence="7 12" id="KW-0067">ATP-binding</keyword>
<dbReference type="AlphaFoldDB" id="A0A2Z6I8U0"/>
<keyword evidence="5" id="KW-0410">Iron transport</keyword>
<evidence type="ECO:0000256" key="9">
    <source>
        <dbReference type="ARBA" id="ARBA00023065"/>
    </source>
</evidence>
<keyword evidence="8" id="KW-0408">Iron</keyword>
<proteinExistence type="inferred from homology"/>
<dbReference type="CDD" id="cd03214">
    <property type="entry name" value="ABC_Iron-Siderophores_B12_Hemin"/>
    <property type="match status" value="1"/>
</dbReference>
<keyword evidence="6" id="KW-0547">Nucleotide-binding</keyword>
<evidence type="ECO:0000256" key="10">
    <source>
        <dbReference type="ARBA" id="ARBA00023136"/>
    </source>
</evidence>
<comment type="subcellular location">
    <subcellularLocation>
        <location evidence="1">Cell membrane</location>
        <topology evidence="1">Peripheral membrane protein</topology>
    </subcellularLocation>
</comment>
<dbReference type="FunFam" id="3.40.50.300:FF:000134">
    <property type="entry name" value="Iron-enterobactin ABC transporter ATP-binding protein"/>
    <property type="match status" value="1"/>
</dbReference>
<evidence type="ECO:0000313" key="12">
    <source>
        <dbReference type="EMBL" id="BBF22885.1"/>
    </source>
</evidence>
<evidence type="ECO:0000256" key="3">
    <source>
        <dbReference type="ARBA" id="ARBA00022448"/>
    </source>
</evidence>
<dbReference type="PANTHER" id="PTHR42771:SF3">
    <property type="entry name" value="PETROBACTIN IMPORT ATP-BINDING PROTEIN YCLP"/>
    <property type="match status" value="1"/>
</dbReference>
<comment type="similarity">
    <text evidence="2">Belongs to the ABC transporter superfamily.</text>
</comment>
<evidence type="ECO:0000256" key="7">
    <source>
        <dbReference type="ARBA" id="ARBA00022840"/>
    </source>
</evidence>
<gene>
    <name evidence="12" type="ORF">SUTMEG_07760</name>
</gene>
<dbReference type="InterPro" id="IPR003593">
    <property type="entry name" value="AAA+_ATPase"/>
</dbReference>
<organism evidence="12 13">
    <name type="scientific">Sutterella megalosphaeroides</name>
    <dbReference type="NCBI Taxonomy" id="2494234"/>
    <lineage>
        <taxon>Bacteria</taxon>
        <taxon>Pseudomonadati</taxon>
        <taxon>Pseudomonadota</taxon>
        <taxon>Betaproteobacteria</taxon>
        <taxon>Burkholderiales</taxon>
        <taxon>Sutterellaceae</taxon>
        <taxon>Sutterella</taxon>
    </lineage>
</organism>
<dbReference type="Gene3D" id="3.40.50.300">
    <property type="entry name" value="P-loop containing nucleotide triphosphate hydrolases"/>
    <property type="match status" value="1"/>
</dbReference>
<sequence>MITIRNLEKRYDERAVVDDVSVTLPSGKVISMIGPNGAGKSTVLGMIARLVARSAGDIDFKGRDVSSWESRELARHLAILTQSYAVSMKLTVRELVAFGRFPHSGTHLTAEDWEKVDEAIRYMELEPFAERFIDEMSGGQRQRAFIAMVLAQDTEYVLLDEPTNNLDIYHATQMMKLVRRLCDELGKTVILVLHEINLAAFHSDYICAFKDGRVAAFGTVDEVMTSETLESIYGVPFEIHRIEGRPLAIFH</sequence>
<dbReference type="PROSITE" id="PS00211">
    <property type="entry name" value="ABC_TRANSPORTER_1"/>
    <property type="match status" value="1"/>
</dbReference>
<dbReference type="GO" id="GO:0016887">
    <property type="term" value="F:ATP hydrolysis activity"/>
    <property type="evidence" value="ECO:0007669"/>
    <property type="project" value="InterPro"/>
</dbReference>
<feature type="domain" description="ABC transporter" evidence="11">
    <location>
        <begin position="2"/>
        <end position="236"/>
    </location>
</feature>
<dbReference type="Proteomes" id="UP000271003">
    <property type="component" value="Chromosome"/>
</dbReference>
<evidence type="ECO:0000256" key="5">
    <source>
        <dbReference type="ARBA" id="ARBA00022496"/>
    </source>
</evidence>
<evidence type="ECO:0000256" key="2">
    <source>
        <dbReference type="ARBA" id="ARBA00005417"/>
    </source>
</evidence>
<keyword evidence="4" id="KW-1003">Cell membrane</keyword>
<evidence type="ECO:0000256" key="4">
    <source>
        <dbReference type="ARBA" id="ARBA00022475"/>
    </source>
</evidence>
<dbReference type="GO" id="GO:0006826">
    <property type="term" value="P:iron ion transport"/>
    <property type="evidence" value="ECO:0007669"/>
    <property type="project" value="UniProtKB-KW"/>
</dbReference>
<evidence type="ECO:0000256" key="1">
    <source>
        <dbReference type="ARBA" id="ARBA00004202"/>
    </source>
</evidence>
<evidence type="ECO:0000256" key="8">
    <source>
        <dbReference type="ARBA" id="ARBA00023004"/>
    </source>
</evidence>
<accession>A0A2Z6I8U0</accession>
<keyword evidence="13" id="KW-1185">Reference proteome</keyword>
<dbReference type="PROSITE" id="PS50893">
    <property type="entry name" value="ABC_TRANSPORTER_2"/>
    <property type="match status" value="1"/>
</dbReference>
<dbReference type="InterPro" id="IPR003439">
    <property type="entry name" value="ABC_transporter-like_ATP-bd"/>
</dbReference>
<dbReference type="PANTHER" id="PTHR42771">
    <property type="entry name" value="IRON(3+)-HYDROXAMATE IMPORT ATP-BINDING PROTEIN FHUC"/>
    <property type="match status" value="1"/>
</dbReference>
<dbReference type="Pfam" id="PF00005">
    <property type="entry name" value="ABC_tran"/>
    <property type="match status" value="1"/>
</dbReference>
<evidence type="ECO:0000256" key="6">
    <source>
        <dbReference type="ARBA" id="ARBA00022741"/>
    </source>
</evidence>
<dbReference type="GO" id="GO:0005524">
    <property type="term" value="F:ATP binding"/>
    <property type="evidence" value="ECO:0007669"/>
    <property type="project" value="UniProtKB-KW"/>
</dbReference>
<dbReference type="InterPro" id="IPR027417">
    <property type="entry name" value="P-loop_NTPase"/>
</dbReference>
<dbReference type="GO" id="GO:0005886">
    <property type="term" value="C:plasma membrane"/>
    <property type="evidence" value="ECO:0007669"/>
    <property type="project" value="UniProtKB-SubCell"/>
</dbReference>
<protein>
    <submittedName>
        <fullName evidence="12">Iron ABC transporter ATP-binding protein</fullName>
    </submittedName>
</protein>
<keyword evidence="10" id="KW-0472">Membrane</keyword>
<dbReference type="KEGG" id="sutt:SUTMEG_07760"/>
<name>A0A2Z6I8U0_9BURK</name>
<dbReference type="InterPro" id="IPR051535">
    <property type="entry name" value="Siderophore_ABC-ATPase"/>
</dbReference>
<dbReference type="SMART" id="SM00382">
    <property type="entry name" value="AAA"/>
    <property type="match status" value="1"/>
</dbReference>
<keyword evidence="9" id="KW-0406">Ion transport</keyword>
<evidence type="ECO:0000259" key="11">
    <source>
        <dbReference type="PROSITE" id="PS50893"/>
    </source>
</evidence>
<evidence type="ECO:0000313" key="13">
    <source>
        <dbReference type="Proteomes" id="UP000271003"/>
    </source>
</evidence>
<reference evidence="12 13" key="1">
    <citation type="journal article" date="2018" name="Int. J. Syst. Evol. Microbiol.">
        <title>Mesosutterella multiformis gen. nov., sp. nov., a member of the family Sutterellaceae and Sutterella megalosphaeroides sp. nov., isolated from human faeces.</title>
        <authorList>
            <person name="Sakamoto M."/>
            <person name="Ikeyama N."/>
            <person name="Kunihiro T."/>
            <person name="Iino T."/>
            <person name="Yuki M."/>
            <person name="Ohkuma M."/>
        </authorList>
    </citation>
    <scope>NUCLEOTIDE SEQUENCE [LARGE SCALE GENOMIC DNA]</scope>
    <source>
        <strain evidence="12 13">6FBBBH3</strain>
    </source>
</reference>
<keyword evidence="3" id="KW-0813">Transport</keyword>
<dbReference type="RefSeq" id="WP_197714302.1">
    <property type="nucleotide sequence ID" value="NZ_AP018786.1"/>
</dbReference>
<dbReference type="InterPro" id="IPR017871">
    <property type="entry name" value="ABC_transporter-like_CS"/>
</dbReference>